<accession>A0A0R3U605</accession>
<name>A0A0R3U605_MESCO</name>
<dbReference type="AlphaFoldDB" id="A0A0R3U605"/>
<proteinExistence type="predicted"/>
<gene>
    <name evidence="2" type="ORF">MCOS_LOCUS2177</name>
</gene>
<evidence type="ECO:0000313" key="2">
    <source>
        <dbReference type="EMBL" id="VDD76174.1"/>
    </source>
</evidence>
<dbReference type="Proteomes" id="UP000267029">
    <property type="component" value="Unassembled WGS sequence"/>
</dbReference>
<organism evidence="2 3">
    <name type="scientific">Mesocestoides corti</name>
    <name type="common">Flatworm</name>
    <dbReference type="NCBI Taxonomy" id="53468"/>
    <lineage>
        <taxon>Eukaryota</taxon>
        <taxon>Metazoa</taxon>
        <taxon>Spiralia</taxon>
        <taxon>Lophotrochozoa</taxon>
        <taxon>Platyhelminthes</taxon>
        <taxon>Cestoda</taxon>
        <taxon>Eucestoda</taxon>
        <taxon>Cyclophyllidea</taxon>
        <taxon>Mesocestoididae</taxon>
        <taxon>Mesocestoides</taxon>
    </lineage>
</organism>
<feature type="region of interest" description="Disordered" evidence="1">
    <location>
        <begin position="1"/>
        <end position="28"/>
    </location>
</feature>
<dbReference type="EMBL" id="UXSR01000333">
    <property type="protein sequence ID" value="VDD76174.1"/>
    <property type="molecule type" value="Genomic_DNA"/>
</dbReference>
<protein>
    <submittedName>
        <fullName evidence="2">Uncharacterized protein</fullName>
    </submittedName>
</protein>
<evidence type="ECO:0000256" key="1">
    <source>
        <dbReference type="SAM" id="MobiDB-lite"/>
    </source>
</evidence>
<reference evidence="2 3" key="1">
    <citation type="submission" date="2018-10" db="EMBL/GenBank/DDBJ databases">
        <authorList>
            <consortium name="Pathogen Informatics"/>
        </authorList>
    </citation>
    <scope>NUCLEOTIDE SEQUENCE [LARGE SCALE GENOMIC DNA]</scope>
</reference>
<evidence type="ECO:0000313" key="3">
    <source>
        <dbReference type="Proteomes" id="UP000267029"/>
    </source>
</evidence>
<keyword evidence="3" id="KW-1185">Reference proteome</keyword>
<sequence length="300" mass="33900">MYHHGLPALSTNVPFLPGSRENKYNQTPTSSKDCFVSFCNQRDEIPPRFWPWPRNQESQVRHLGKQLLEPNCASEVSHHHRHERCSDPNSYHQEPHLNQRLTPYLKTQTRLENVPGLLYSFQSEDGQISPVASSSKIFSYQGDLLACRFGSSSVSSSNLVHANKENLRLIRQAINMRNSIQPETERLKNAKSPDSFIDELTKTWSPSPKARTPSPIASHLGEVIPRKNGVTKSAAMQTENTPFSLQNRSLGYDSKCLSPVYLSSNLSGIHVETGDPLVQTSKKNEQLLFKNLHISIRNED</sequence>